<sequence length="1093" mass="127921">MKRKNLLKILILFILAGSIANAEYLKENGEIYYKMPYYEIKSKVKDVDIESFEPLKEDRELIGDYYAKDNKYVYFYGKKLKDVLPEGFETVKENYVKDSKNVYKIEAEITDSIPISSDNKINTKKISLDGLDVKTFRALENSKDVTSIDYFVDKNNIYYAYEDLEKIQGADKNSFEVLGNYIAKDKNNVYYKGTKMENVDSASVKIFGNFIGKDKNRVFYITGNEDIKDADAKSFEIMGNTRYFRDKNNIFVIKYSNDFPDGEGFIKLPNIDRNSFIALSEEFGKDKNGIYYIGEKINGINPNNVRVIEEMGQDNYILQSENNYYLTFNSNSDLYDRKNDKIEAKKINNLNIDFSTFKYFGILNYYKDKNSFYYRSDNDLKKIKSEIDVKSADKVLELNDFVKDKNNLYYFSNGKIEKINLNIDVKSLEFFDDIDSSYSSYIKDRNNVYFVDNKNGKVKIVKNADKNTFQIVNGNYGVDGKNVYYNGEKLDSVGIEGLKIFGDNYLKDNKNVYEIYTTDDEKIKIRAIKNLNIDVASFEDIFKEAFYKDKNSVYYVDMTEDKQELKKLEGADADTFELGIFSKDKNSVFIDKQRLEGVSPKGFEILDKNRFQFIKDYKNIYYLSENENGTTYTPVVLNINGVDISTFEFVENSSMGIHAYFKDSRNVYFFTTSNASNIIEIRKVNGADPKTFKYSGYYYYGKDDKNVYLFNKRANGIDAKTFEKVSYNIAKDKNGLYILESINEFEMRTKKLKIDGLDWKSFVNIDEDYYKDKNYVYYESDNNLYKIENADLKTFEILDSSYTGYGNFSKDKDYIYLNNKKLEEIDAKTFEKMRANLIRDKNGIYKIEEDEGKYKFKIVPINIEIDFKNLKNLDLGYFKDSKNVYYFDVDKFEKIEGADASSFEKVEYAGFYKDKNYVYFNGKKIVGMDFKDIENRDEEWSIIELEGTWIKYKDNVYYKGKKLKGISSDNFSYFNGGLSYEIILSDKNGVYKFTETEDNKKTIEVTRLDSKGIDLETLERIESPMDSSNYFKDKNGVYFMDGNKFVKVNGADKDSFRVTMRGKYGKDKNNVYFEEKKMEGKNPVDFEEEMEIK</sequence>
<evidence type="ECO:0000313" key="3">
    <source>
        <dbReference type="Proteomes" id="UP000321378"/>
    </source>
</evidence>
<dbReference type="Proteomes" id="UP000321378">
    <property type="component" value="Chromosome"/>
</dbReference>
<reference evidence="2 3" key="1">
    <citation type="submission" date="2019-07" db="EMBL/GenBank/DDBJ databases">
        <title>Complete Genome Sequence of Leptotrichia trevisanii Strain JMUB3935.</title>
        <authorList>
            <person name="Watanabe S."/>
            <person name="Cui L."/>
        </authorList>
    </citation>
    <scope>NUCLEOTIDE SEQUENCE [LARGE SCALE GENOMIC DNA]</scope>
    <source>
        <strain evidence="2 3">JMUB3935</strain>
    </source>
</reference>
<keyword evidence="1" id="KW-0732">Signal</keyword>
<organism evidence="2 3">
    <name type="scientific">Leptotrichia trevisanii</name>
    <dbReference type="NCBI Taxonomy" id="109328"/>
    <lineage>
        <taxon>Bacteria</taxon>
        <taxon>Fusobacteriati</taxon>
        <taxon>Fusobacteriota</taxon>
        <taxon>Fusobacteriia</taxon>
        <taxon>Fusobacteriales</taxon>
        <taxon>Leptotrichiaceae</taxon>
        <taxon>Leptotrichia</taxon>
    </lineage>
</organism>
<dbReference type="AlphaFoldDB" id="A0A510KJL2"/>
<feature type="signal peptide" evidence="1">
    <location>
        <begin position="1"/>
        <end position="22"/>
    </location>
</feature>
<dbReference type="EMBL" id="AP019840">
    <property type="protein sequence ID" value="BBM51834.1"/>
    <property type="molecule type" value="Genomic_DNA"/>
</dbReference>
<dbReference type="STRING" id="1122173.GCA_000482505_02103"/>
<accession>A0A510KJL2</accession>
<gene>
    <name evidence="2" type="ORF">JMUB3935_0812</name>
</gene>
<proteinExistence type="predicted"/>
<feature type="chain" id="PRO_5021903480" evidence="1">
    <location>
        <begin position="23"/>
        <end position="1093"/>
    </location>
</feature>
<dbReference type="Pfam" id="PF13644">
    <property type="entry name" value="DKNYY"/>
    <property type="match status" value="5"/>
</dbReference>
<dbReference type="InterPro" id="IPR027375">
    <property type="entry name" value="DKNYY"/>
</dbReference>
<evidence type="ECO:0000256" key="1">
    <source>
        <dbReference type="SAM" id="SignalP"/>
    </source>
</evidence>
<dbReference type="RefSeq" id="WP_146996258.1">
    <property type="nucleotide sequence ID" value="NZ_AP019840.1"/>
</dbReference>
<protein>
    <submittedName>
        <fullName evidence="2">Uncharacterized protein</fullName>
    </submittedName>
</protein>
<name>A0A510KJL2_9FUSO</name>
<evidence type="ECO:0000313" key="2">
    <source>
        <dbReference type="EMBL" id="BBM51834.1"/>
    </source>
</evidence>